<dbReference type="InterPro" id="IPR018931">
    <property type="entry name" value="DUF2520"/>
</dbReference>
<evidence type="ECO:0000259" key="2">
    <source>
        <dbReference type="Pfam" id="PF10728"/>
    </source>
</evidence>
<dbReference type="STRING" id="593133.SAMN04488006_0581"/>
<dbReference type="OrthoDB" id="9810755at2"/>
<dbReference type="Pfam" id="PF10728">
    <property type="entry name" value="DUF2520"/>
    <property type="match status" value="1"/>
</dbReference>
<dbReference type="InterPro" id="IPR036291">
    <property type="entry name" value="NAD(P)-bd_dom_sf"/>
</dbReference>
<evidence type="ECO:0000259" key="1">
    <source>
        <dbReference type="Pfam" id="PF03807"/>
    </source>
</evidence>
<dbReference type="SUPFAM" id="SSF48179">
    <property type="entry name" value="6-phosphogluconate dehydrogenase C-terminal domain-like"/>
    <property type="match status" value="1"/>
</dbReference>
<sequence>MIKVVVLGAGNLGYHLTQKMLNSTTIKLIQVYNRNIHKIEYLKDKVEITNNLNHLKQADIYILCVSDNAIQEISSHLNSPTKLVLHTSGATSIDNLKSNSEKGVIYFPQTFSIDKNVNFNNIPICIEASADKSLTLLKKFASEFSNNIYLINSEQRKVVHLAAVFVNNFVNHLYYNAEQICNEKNVPFEILHPIILETVQKIDKISPFKAQTGPAKRQDTKTINTHKAMLTSTQLDIYTLLTKSIQETYVKKL</sequence>
<dbReference type="AlphaFoldDB" id="A0A1I6NUK5"/>
<dbReference type="Pfam" id="PF03807">
    <property type="entry name" value="F420_oxidored"/>
    <property type="match status" value="1"/>
</dbReference>
<dbReference type="InterPro" id="IPR008927">
    <property type="entry name" value="6-PGluconate_DH-like_C_sf"/>
</dbReference>
<organism evidence="3 4">
    <name type="scientific">Lutibacter maritimus</name>
    <dbReference type="NCBI Taxonomy" id="593133"/>
    <lineage>
        <taxon>Bacteria</taxon>
        <taxon>Pseudomonadati</taxon>
        <taxon>Bacteroidota</taxon>
        <taxon>Flavobacteriia</taxon>
        <taxon>Flavobacteriales</taxon>
        <taxon>Flavobacteriaceae</taxon>
        <taxon>Lutibacter</taxon>
    </lineage>
</organism>
<dbReference type="SUPFAM" id="SSF51735">
    <property type="entry name" value="NAD(P)-binding Rossmann-fold domains"/>
    <property type="match status" value="1"/>
</dbReference>
<evidence type="ECO:0000313" key="4">
    <source>
        <dbReference type="Proteomes" id="UP000199312"/>
    </source>
</evidence>
<accession>A0A1I6NUK5</accession>
<evidence type="ECO:0000313" key="3">
    <source>
        <dbReference type="EMBL" id="SFS31538.1"/>
    </source>
</evidence>
<name>A0A1I6NUK5_9FLAO</name>
<dbReference type="Gene3D" id="1.10.1040.20">
    <property type="entry name" value="ProC-like, C-terminal domain"/>
    <property type="match status" value="1"/>
</dbReference>
<gene>
    <name evidence="3" type="ORF">SAMN04488006_0581</name>
</gene>
<dbReference type="RefSeq" id="WP_090222413.1">
    <property type="nucleotide sequence ID" value="NZ_FOZP01000001.1"/>
</dbReference>
<dbReference type="Proteomes" id="UP000199312">
    <property type="component" value="Unassembled WGS sequence"/>
</dbReference>
<feature type="domain" description="DUF2520" evidence="2">
    <location>
        <begin position="122"/>
        <end position="245"/>
    </location>
</feature>
<dbReference type="PANTHER" id="PTHR40459">
    <property type="entry name" value="CONSERVED HYPOTHETICAL ALANINE AND LEUCINE RICH PROTEIN"/>
    <property type="match status" value="1"/>
</dbReference>
<dbReference type="EMBL" id="FOZP01000001">
    <property type="protein sequence ID" value="SFS31538.1"/>
    <property type="molecule type" value="Genomic_DNA"/>
</dbReference>
<dbReference type="Gene3D" id="3.40.50.720">
    <property type="entry name" value="NAD(P)-binding Rossmann-like Domain"/>
    <property type="match status" value="1"/>
</dbReference>
<proteinExistence type="predicted"/>
<feature type="domain" description="Pyrroline-5-carboxylate reductase catalytic N-terminal" evidence="1">
    <location>
        <begin position="3"/>
        <end position="85"/>
    </location>
</feature>
<reference evidence="4" key="1">
    <citation type="submission" date="2016-10" db="EMBL/GenBank/DDBJ databases">
        <authorList>
            <person name="Varghese N."/>
            <person name="Submissions S."/>
        </authorList>
    </citation>
    <scope>NUCLEOTIDE SEQUENCE [LARGE SCALE GENOMIC DNA]</scope>
    <source>
        <strain evidence="4">DSM 24450</strain>
    </source>
</reference>
<protein>
    <submittedName>
        <fullName evidence="3">Predicted oxidoreductase, contains short-chain dehydrogenase (SDR) and DUF2520 domains</fullName>
    </submittedName>
</protein>
<dbReference type="PANTHER" id="PTHR40459:SF1">
    <property type="entry name" value="CONSERVED HYPOTHETICAL ALANINE AND LEUCINE RICH PROTEIN"/>
    <property type="match status" value="1"/>
</dbReference>
<dbReference type="InterPro" id="IPR028939">
    <property type="entry name" value="P5C_Rdtase_cat_N"/>
</dbReference>
<keyword evidence="4" id="KW-1185">Reference proteome</keyword>
<dbReference type="InterPro" id="IPR037108">
    <property type="entry name" value="TM1727-like_C_sf"/>
</dbReference>